<proteinExistence type="predicted"/>
<feature type="transmembrane region" description="Helical" evidence="1">
    <location>
        <begin position="28"/>
        <end position="49"/>
    </location>
</feature>
<organism evidence="2 3">
    <name type="scientific">Halopseudomonas pachastrellae</name>
    <dbReference type="NCBI Taxonomy" id="254161"/>
    <lineage>
        <taxon>Bacteria</taxon>
        <taxon>Pseudomonadati</taxon>
        <taxon>Pseudomonadota</taxon>
        <taxon>Gammaproteobacteria</taxon>
        <taxon>Pseudomonadales</taxon>
        <taxon>Pseudomonadaceae</taxon>
        <taxon>Halopseudomonas</taxon>
    </lineage>
</organism>
<evidence type="ECO:0000313" key="3">
    <source>
        <dbReference type="Proteomes" id="UP000242847"/>
    </source>
</evidence>
<sequence>MEYLFYIGITLFVIGFIWFYVLAFAQSILWGIGCVLFFPVCLVFLVLDWQRTCMPAIAMFSGVGFIVAATAAGVGMK</sequence>
<dbReference type="STRING" id="254161.SAMN05216256_11711"/>
<accession>A0A1S8DBI1</accession>
<reference evidence="2 3" key="1">
    <citation type="submission" date="2017-01" db="EMBL/GenBank/DDBJ databases">
        <title>Draft genome sequence of Pseudomonas pachastrellae type strain CCUG 46540T from a deep sea.</title>
        <authorList>
            <person name="Gomila M."/>
            <person name="Mulet M."/>
            <person name="Lalucat J."/>
            <person name="Garcia-Valdes E."/>
        </authorList>
    </citation>
    <scope>NUCLEOTIDE SEQUENCE [LARGE SCALE GENOMIC DNA]</scope>
    <source>
        <strain evidence="2 3">CCUG 46540</strain>
    </source>
</reference>
<dbReference type="EMBL" id="MUBC01000048">
    <property type="protein sequence ID" value="ONM42764.1"/>
    <property type="molecule type" value="Genomic_DNA"/>
</dbReference>
<dbReference type="OrthoDB" id="9916329at2"/>
<dbReference type="Proteomes" id="UP000242847">
    <property type="component" value="Unassembled WGS sequence"/>
</dbReference>
<comment type="caution">
    <text evidence="2">The sequence shown here is derived from an EMBL/GenBank/DDBJ whole genome shotgun (WGS) entry which is preliminary data.</text>
</comment>
<feature type="transmembrane region" description="Helical" evidence="1">
    <location>
        <begin position="56"/>
        <end position="76"/>
    </location>
</feature>
<keyword evidence="3" id="KW-1185">Reference proteome</keyword>
<keyword evidence="1" id="KW-0812">Transmembrane</keyword>
<gene>
    <name evidence="2" type="ORF">BXT89_16275</name>
</gene>
<evidence type="ECO:0000313" key="2">
    <source>
        <dbReference type="EMBL" id="ONM42764.1"/>
    </source>
</evidence>
<keyword evidence="1" id="KW-0472">Membrane</keyword>
<keyword evidence="1" id="KW-1133">Transmembrane helix</keyword>
<protein>
    <submittedName>
        <fullName evidence="2">Uncharacterized protein</fullName>
    </submittedName>
</protein>
<name>A0A1S8DBI1_9GAMM</name>
<dbReference type="AlphaFoldDB" id="A0A1S8DBI1"/>
<evidence type="ECO:0000256" key="1">
    <source>
        <dbReference type="SAM" id="Phobius"/>
    </source>
</evidence>
<dbReference type="RefSeq" id="WP_083728758.1">
    <property type="nucleotide sequence ID" value="NZ_FOUD01000017.1"/>
</dbReference>
<feature type="transmembrane region" description="Helical" evidence="1">
    <location>
        <begin position="5"/>
        <end position="22"/>
    </location>
</feature>